<gene>
    <name evidence="10" type="ORF">L9S41_09320</name>
</gene>
<comment type="similarity">
    <text evidence="2">Belongs to the YkuD family.</text>
</comment>
<feature type="signal peptide" evidence="8">
    <location>
        <begin position="1"/>
        <end position="25"/>
    </location>
</feature>
<dbReference type="SUPFAM" id="SSF141523">
    <property type="entry name" value="L,D-transpeptidase catalytic domain-like"/>
    <property type="match status" value="1"/>
</dbReference>
<feature type="domain" description="L,D-TPase catalytic" evidence="9">
    <location>
        <begin position="34"/>
        <end position="170"/>
    </location>
</feature>
<dbReference type="Proteomes" id="UP001060414">
    <property type="component" value="Chromosome"/>
</dbReference>
<feature type="chain" id="PRO_5047194299" evidence="8">
    <location>
        <begin position="26"/>
        <end position="171"/>
    </location>
</feature>
<organism evidence="10 11">
    <name type="scientific">Geoalkalibacter halelectricus</name>
    <dbReference type="NCBI Taxonomy" id="2847045"/>
    <lineage>
        <taxon>Bacteria</taxon>
        <taxon>Pseudomonadati</taxon>
        <taxon>Thermodesulfobacteriota</taxon>
        <taxon>Desulfuromonadia</taxon>
        <taxon>Desulfuromonadales</taxon>
        <taxon>Geoalkalibacteraceae</taxon>
        <taxon>Geoalkalibacter</taxon>
    </lineage>
</organism>
<evidence type="ECO:0000259" key="9">
    <source>
        <dbReference type="PROSITE" id="PS52029"/>
    </source>
</evidence>
<protein>
    <submittedName>
        <fullName evidence="10">L,D-transpeptidase family protein</fullName>
    </submittedName>
</protein>
<keyword evidence="11" id="KW-1185">Reference proteome</keyword>
<evidence type="ECO:0000313" key="10">
    <source>
        <dbReference type="EMBL" id="UWZ77903.1"/>
    </source>
</evidence>
<evidence type="ECO:0000256" key="4">
    <source>
        <dbReference type="ARBA" id="ARBA00022960"/>
    </source>
</evidence>
<evidence type="ECO:0000256" key="6">
    <source>
        <dbReference type="ARBA" id="ARBA00023316"/>
    </source>
</evidence>
<dbReference type="PROSITE" id="PS52029">
    <property type="entry name" value="LD_TPASE"/>
    <property type="match status" value="1"/>
</dbReference>
<dbReference type="InterPro" id="IPR005490">
    <property type="entry name" value="LD_TPept_cat_dom"/>
</dbReference>
<dbReference type="CDD" id="cd16913">
    <property type="entry name" value="YkuD_like"/>
    <property type="match status" value="1"/>
</dbReference>
<keyword evidence="3" id="KW-0808">Transferase</keyword>
<reference evidence="10" key="1">
    <citation type="journal article" date="2022" name="Environ. Microbiol.">
        <title>Geoalkalibacter halelectricus SAP #1 sp. nov. possessing extracellular electron transfer and mineral#reducing capabilities from a haloalkaline environment.</title>
        <authorList>
            <person name="Yadav S."/>
            <person name="Singh R."/>
            <person name="Sundharam S.S."/>
            <person name="Chaudhary S."/>
            <person name="Krishnamurthi S."/>
            <person name="Patil S.A."/>
        </authorList>
    </citation>
    <scope>NUCLEOTIDE SEQUENCE</scope>
    <source>
        <strain evidence="10">SAP-1</strain>
    </source>
</reference>
<dbReference type="InterPro" id="IPR038063">
    <property type="entry name" value="Transpep_catalytic_dom"/>
</dbReference>
<dbReference type="RefSeq" id="WP_260746251.1">
    <property type="nucleotide sequence ID" value="NZ_CP092109.1"/>
</dbReference>
<dbReference type="Pfam" id="PF03734">
    <property type="entry name" value="YkuD"/>
    <property type="match status" value="1"/>
</dbReference>
<keyword evidence="8" id="KW-0732">Signal</keyword>
<dbReference type="PANTHER" id="PTHR36699:SF1">
    <property type="entry name" value="L,D-TRANSPEPTIDASE YAFK-RELATED"/>
    <property type="match status" value="1"/>
</dbReference>
<evidence type="ECO:0000256" key="1">
    <source>
        <dbReference type="ARBA" id="ARBA00004752"/>
    </source>
</evidence>
<keyword evidence="5 7" id="KW-0573">Peptidoglycan synthesis</keyword>
<keyword evidence="4 7" id="KW-0133">Cell shape</keyword>
<evidence type="ECO:0000256" key="8">
    <source>
        <dbReference type="SAM" id="SignalP"/>
    </source>
</evidence>
<feature type="active site" description="Nucleophile" evidence="7">
    <location>
        <position position="146"/>
    </location>
</feature>
<evidence type="ECO:0000256" key="2">
    <source>
        <dbReference type="ARBA" id="ARBA00005992"/>
    </source>
</evidence>
<evidence type="ECO:0000256" key="5">
    <source>
        <dbReference type="ARBA" id="ARBA00022984"/>
    </source>
</evidence>
<dbReference type="EMBL" id="CP092109">
    <property type="protein sequence ID" value="UWZ77903.1"/>
    <property type="molecule type" value="Genomic_DNA"/>
</dbReference>
<evidence type="ECO:0000256" key="3">
    <source>
        <dbReference type="ARBA" id="ARBA00022679"/>
    </source>
</evidence>
<comment type="pathway">
    <text evidence="1 7">Cell wall biogenesis; peptidoglycan biosynthesis.</text>
</comment>
<dbReference type="Gene3D" id="2.40.440.10">
    <property type="entry name" value="L,D-transpeptidase catalytic domain-like"/>
    <property type="match status" value="1"/>
</dbReference>
<keyword evidence="6 7" id="KW-0961">Cell wall biogenesis/degradation</keyword>
<proteinExistence type="inferred from homology"/>
<sequence length="171" mass="19611">MKMTATAWWPTLLVLLICLALPESAAARLITTADLVIVEKGDRKLHLVSNGQVFRSYDISLGSNPVGHKMYKGDGRTPEGRYYLDWRNPQSRFHKSIHISYPNDRDRERARHLGRPPGGHIMIHGIPNQYRRAPELFVGLDWTEGCIAVRNEDMEEIWQLVADHTPIEIYP</sequence>
<evidence type="ECO:0000256" key="7">
    <source>
        <dbReference type="PROSITE-ProRule" id="PRU01373"/>
    </source>
</evidence>
<accession>A0ABY5ZH50</accession>
<feature type="active site" description="Proton donor/acceptor" evidence="7">
    <location>
        <position position="124"/>
    </location>
</feature>
<dbReference type="PANTHER" id="PTHR36699">
    <property type="entry name" value="LD-TRANSPEPTIDASE"/>
    <property type="match status" value="1"/>
</dbReference>
<name>A0ABY5ZH50_9BACT</name>
<evidence type="ECO:0000313" key="11">
    <source>
        <dbReference type="Proteomes" id="UP001060414"/>
    </source>
</evidence>